<proteinExistence type="predicted"/>
<dbReference type="SUPFAM" id="SSF51735">
    <property type="entry name" value="NAD(P)-binding Rossmann-fold domains"/>
    <property type="match status" value="1"/>
</dbReference>
<keyword evidence="4" id="KW-1185">Reference proteome</keyword>
<dbReference type="PANTHER" id="PTHR43205">
    <property type="entry name" value="PROSTAGLANDIN REDUCTASE"/>
    <property type="match status" value="1"/>
</dbReference>
<dbReference type="InterPro" id="IPR045010">
    <property type="entry name" value="MDR_fam"/>
</dbReference>
<reference evidence="4" key="1">
    <citation type="submission" date="2016-10" db="EMBL/GenBank/DDBJ databases">
        <authorList>
            <person name="Varghese N."/>
            <person name="Submissions S."/>
        </authorList>
    </citation>
    <scope>NUCLEOTIDE SEQUENCE [LARGE SCALE GENOMIC DNA]</scope>
    <source>
        <strain evidence="4">CGMCC 1.9108</strain>
    </source>
</reference>
<dbReference type="EMBL" id="FMZV01000006">
    <property type="protein sequence ID" value="SDD33122.1"/>
    <property type="molecule type" value="Genomic_DNA"/>
</dbReference>
<dbReference type="InterPro" id="IPR041694">
    <property type="entry name" value="ADH_N_2"/>
</dbReference>
<dbReference type="Gene3D" id="3.90.180.10">
    <property type="entry name" value="Medium-chain alcohol dehydrogenases, catalytic domain"/>
    <property type="match status" value="1"/>
</dbReference>
<name>A0A1G6TVC1_9RHOB</name>
<dbReference type="InterPro" id="IPR013149">
    <property type="entry name" value="ADH-like_C"/>
</dbReference>
<dbReference type="AlphaFoldDB" id="A0A1G6TVC1"/>
<organism evidence="3 4">
    <name type="scientific">Ruegeria marina</name>
    <dbReference type="NCBI Taxonomy" id="639004"/>
    <lineage>
        <taxon>Bacteria</taxon>
        <taxon>Pseudomonadati</taxon>
        <taxon>Pseudomonadota</taxon>
        <taxon>Alphaproteobacteria</taxon>
        <taxon>Rhodobacterales</taxon>
        <taxon>Roseobacteraceae</taxon>
        <taxon>Ruegeria</taxon>
    </lineage>
</organism>
<sequence length="346" mass="36564">MTDRMYRIALASRPTGAPETANFSYEEAPMPSPGPGEVLVRVHYMSLDPYMRGRMDDAKSYAAPVPIGGTMEAGGVGEVIASNDPAFAPGDFAFGMFGWATHGVQPARMLRKIDPSAMPITTALGVLGMPGFTGWFGLMEHGKPKPGETLVVAAATGPVGSMVGQVARLAGLRTVGIAGGADKCRIATETFSFDACLDHRAFDTAADLRRALAAECPDGIDIYFENVGGKVLEAVLPLMNNFGRIPVCGMISWYNAGGLGAGASEPGLSAPALWRSILVKFLSVNGFIISNHFDRYPDFLSEVAPRVASGEIRYLEDVAEGLENAPAAFMAMLRGGNTGKQIVKLI</sequence>
<dbReference type="RefSeq" id="WP_093031096.1">
    <property type="nucleotide sequence ID" value="NZ_FMZV01000006.1"/>
</dbReference>
<evidence type="ECO:0000259" key="2">
    <source>
        <dbReference type="SMART" id="SM00829"/>
    </source>
</evidence>
<dbReference type="SMART" id="SM00829">
    <property type="entry name" value="PKS_ER"/>
    <property type="match status" value="1"/>
</dbReference>
<dbReference type="Pfam" id="PF00107">
    <property type="entry name" value="ADH_zinc_N"/>
    <property type="match status" value="1"/>
</dbReference>
<dbReference type="STRING" id="639004.SAMN04488239_106200"/>
<dbReference type="InterPro" id="IPR011032">
    <property type="entry name" value="GroES-like_sf"/>
</dbReference>
<evidence type="ECO:0000313" key="4">
    <source>
        <dbReference type="Proteomes" id="UP000199628"/>
    </source>
</evidence>
<evidence type="ECO:0000313" key="3">
    <source>
        <dbReference type="EMBL" id="SDD33122.1"/>
    </source>
</evidence>
<gene>
    <name evidence="3" type="ORF">SAMN04488239_106200</name>
</gene>
<dbReference type="Pfam" id="PF16884">
    <property type="entry name" value="ADH_N_2"/>
    <property type="match status" value="1"/>
</dbReference>
<dbReference type="FunFam" id="3.40.50.720:FF:000121">
    <property type="entry name" value="Prostaglandin reductase 2"/>
    <property type="match status" value="1"/>
</dbReference>
<evidence type="ECO:0000256" key="1">
    <source>
        <dbReference type="ARBA" id="ARBA00023002"/>
    </source>
</evidence>
<dbReference type="Gene3D" id="3.40.50.720">
    <property type="entry name" value="NAD(P)-binding Rossmann-like Domain"/>
    <property type="match status" value="1"/>
</dbReference>
<dbReference type="GO" id="GO:0016628">
    <property type="term" value="F:oxidoreductase activity, acting on the CH-CH group of donors, NAD or NADP as acceptor"/>
    <property type="evidence" value="ECO:0007669"/>
    <property type="project" value="InterPro"/>
</dbReference>
<dbReference type="OrthoDB" id="9805663at2"/>
<protein>
    <recommendedName>
        <fullName evidence="2">Enoyl reductase (ER) domain-containing protein</fullName>
    </recommendedName>
</protein>
<feature type="domain" description="Enoyl reductase (ER)" evidence="2">
    <location>
        <begin position="16"/>
        <end position="343"/>
    </location>
</feature>
<dbReference type="InterPro" id="IPR036291">
    <property type="entry name" value="NAD(P)-bd_dom_sf"/>
</dbReference>
<accession>A0A1G6TVC1</accession>
<dbReference type="SUPFAM" id="SSF50129">
    <property type="entry name" value="GroES-like"/>
    <property type="match status" value="2"/>
</dbReference>
<dbReference type="InterPro" id="IPR020843">
    <property type="entry name" value="ER"/>
</dbReference>
<dbReference type="PANTHER" id="PTHR43205:SF7">
    <property type="entry name" value="PROSTAGLANDIN REDUCTASE 1"/>
    <property type="match status" value="1"/>
</dbReference>
<dbReference type="CDD" id="cd05288">
    <property type="entry name" value="PGDH"/>
    <property type="match status" value="1"/>
</dbReference>
<keyword evidence="1" id="KW-0560">Oxidoreductase</keyword>
<dbReference type="Proteomes" id="UP000199628">
    <property type="component" value="Unassembled WGS sequence"/>
</dbReference>